<evidence type="ECO:0000256" key="1">
    <source>
        <dbReference type="SAM" id="MobiDB-lite"/>
    </source>
</evidence>
<protein>
    <submittedName>
        <fullName evidence="4">Uncharacterized protein</fullName>
    </submittedName>
</protein>
<keyword evidence="2" id="KW-0812">Transmembrane</keyword>
<dbReference type="STRING" id="174720.A0A0N5C552"/>
<reference evidence="4" key="1">
    <citation type="submission" date="2017-02" db="UniProtKB">
        <authorList>
            <consortium name="WormBaseParasite"/>
        </authorList>
    </citation>
    <scope>IDENTIFICATION</scope>
</reference>
<dbReference type="WBParaSite" id="SPAL_0001308100.1">
    <property type="protein sequence ID" value="SPAL_0001308100.1"/>
    <property type="gene ID" value="SPAL_0001308100"/>
</dbReference>
<feature type="compositionally biased region" description="Low complexity" evidence="1">
    <location>
        <begin position="139"/>
        <end position="152"/>
    </location>
</feature>
<dbReference type="Proteomes" id="UP000046392">
    <property type="component" value="Unplaced"/>
</dbReference>
<evidence type="ECO:0000313" key="3">
    <source>
        <dbReference type="Proteomes" id="UP000046392"/>
    </source>
</evidence>
<organism evidence="3 4">
    <name type="scientific">Strongyloides papillosus</name>
    <name type="common">Intestinal threadworm</name>
    <dbReference type="NCBI Taxonomy" id="174720"/>
    <lineage>
        <taxon>Eukaryota</taxon>
        <taxon>Metazoa</taxon>
        <taxon>Ecdysozoa</taxon>
        <taxon>Nematoda</taxon>
        <taxon>Chromadorea</taxon>
        <taxon>Rhabditida</taxon>
        <taxon>Tylenchina</taxon>
        <taxon>Panagrolaimomorpha</taxon>
        <taxon>Strongyloidoidea</taxon>
        <taxon>Strongyloididae</taxon>
        <taxon>Strongyloides</taxon>
    </lineage>
</organism>
<sequence>MNVFTVGMDEKAPVKTPLESPPSPPPSYSAKQISQEMGSPIIIKKKSSFKTPLIWLLAVFLIAFFTLTLSEIAYNRQRDERFFKLRWAELKHRMGFDRQNYEQSPFNSLRRSNEFGDRIIPINNSPWRSDRGLKSDDISTSTTTTTVSPSTTESKDIKMSDSSESSIELGNDPRLRFLKNILQNIKQHAEDMGMEGTMQVSVIRVDPIENIKEKNGKNEDHESFEESSFDKPIFEPPHISTFSEDNKPFFSTWNRPRPQFINNFQSSEEEDKSNEINNFNEFQRRRFSQIIQDIIARRIQQAAMYNAILRQQQIAAQMEQQQNNFYNRQGFYENNQQPFMGFQQQSPFIVQQQQFQQPQFQQPQFQQPQWQQQSQPVFFQPQQQPIGDGQSFQKIEINDEIPDQQPSDAIWNKQITEIKTPDLPPQQVPKVSKDDKMNKGENIVDNLKQLPKVSNDIFPIRVAVANDDPIETVHNDIPMFQRALFQVDEPSPQMATGSA</sequence>
<proteinExistence type="predicted"/>
<feature type="region of interest" description="Disordered" evidence="1">
    <location>
        <begin position="126"/>
        <end position="168"/>
    </location>
</feature>
<feature type="transmembrane region" description="Helical" evidence="2">
    <location>
        <begin position="53"/>
        <end position="74"/>
    </location>
</feature>
<evidence type="ECO:0000313" key="4">
    <source>
        <dbReference type="WBParaSite" id="SPAL_0001308100.1"/>
    </source>
</evidence>
<evidence type="ECO:0000256" key="2">
    <source>
        <dbReference type="SAM" id="Phobius"/>
    </source>
</evidence>
<feature type="compositionally biased region" description="Basic and acidic residues" evidence="1">
    <location>
        <begin position="128"/>
        <end position="137"/>
    </location>
</feature>
<keyword evidence="2" id="KW-0472">Membrane</keyword>
<dbReference type="AlphaFoldDB" id="A0A0N5C552"/>
<keyword evidence="2" id="KW-1133">Transmembrane helix</keyword>
<name>A0A0N5C552_STREA</name>
<keyword evidence="3" id="KW-1185">Reference proteome</keyword>
<accession>A0A0N5C552</accession>